<dbReference type="InterPro" id="IPR009030">
    <property type="entry name" value="Growth_fac_rcpt_cys_sf"/>
</dbReference>
<evidence type="ECO:0000313" key="2">
    <source>
        <dbReference type="EMBL" id="PHJ19736.1"/>
    </source>
</evidence>
<protein>
    <submittedName>
        <fullName evidence="2">Oocyst wall protein</fullName>
    </submittedName>
</protein>
<sequence length="643" mass="68974">MVFQRRTLTVFAAAASVNVLYQATLALAQVKAKAFCTEGFTLDSSGTLCVKNLRQPFTVSCPSNCEFDSNGTCSCVEETRTELSCPPGFSLEASQKACSTTVETPPVQACPADRRLINNKCTGVAVTPPESVCPPPSSLKGDLCSQEDTTAPKQHCPPGFELSAPKTGPVSETATADLRSLGIFGRTRKTDDDEEVSGSIFEKPENERKKPFGSGLRAAQLHSGGSVSNTGSVAYEVSPPSASSFAPVLTANPSAATIPAFCLSNEMTPARPSCPPSHRFESGVCVSEILDAVEMRCDGGYHYDEATRSCVQESLIPSNSDCPAGYYLEGNLCVASEVEEAQRSCRDGFTYHADENMCVKVLKEPPRLKCPGADYYFDGRSCERRRTVAPTHNCASGRLMNDACLVVEAKPATPSCPPNASLDSKLMKCLSSSVAPVKYSCSQGELTEENMCLSRKTRAVEAICPDGFDQQGNTCVKEKVFQPVASCPPGATLVGADCLLQKESTPTLTCGPGFQLEGDKCVMAKKVAPLQACAAGYTPYKEKCIKQTRRSGQITCPDGFTYDGTQCVVNDQQKPIFMCPEGYTPQGDLGDCVFQVDDIGSIEHEFPRDVELKAAGLAVPEEKKKTGLQIMSFGRRKPQFMMS</sequence>
<organism evidence="2 3">
    <name type="scientific">Cystoisospora suis</name>
    <dbReference type="NCBI Taxonomy" id="483139"/>
    <lineage>
        <taxon>Eukaryota</taxon>
        <taxon>Sar</taxon>
        <taxon>Alveolata</taxon>
        <taxon>Apicomplexa</taxon>
        <taxon>Conoidasida</taxon>
        <taxon>Coccidia</taxon>
        <taxon>Eucoccidiorida</taxon>
        <taxon>Eimeriorina</taxon>
        <taxon>Sarcocystidae</taxon>
        <taxon>Cystoisospora</taxon>
    </lineage>
</organism>
<proteinExistence type="predicted"/>
<dbReference type="GeneID" id="94429802"/>
<dbReference type="RefSeq" id="XP_067921432.1">
    <property type="nucleotide sequence ID" value="XM_068066591.1"/>
</dbReference>
<dbReference type="VEuPathDB" id="ToxoDB:CSUI_006431"/>
<dbReference type="EMBL" id="MIGC01003254">
    <property type="protein sequence ID" value="PHJ19736.1"/>
    <property type="molecule type" value="Genomic_DNA"/>
</dbReference>
<comment type="caution">
    <text evidence="2">The sequence shown here is derived from an EMBL/GenBank/DDBJ whole genome shotgun (WGS) entry which is preliminary data.</text>
</comment>
<evidence type="ECO:0000313" key="3">
    <source>
        <dbReference type="Proteomes" id="UP000221165"/>
    </source>
</evidence>
<name>A0A2C6KUI0_9APIC</name>
<dbReference type="Proteomes" id="UP000221165">
    <property type="component" value="Unassembled WGS sequence"/>
</dbReference>
<keyword evidence="3" id="KW-1185">Reference proteome</keyword>
<dbReference type="AlphaFoldDB" id="A0A2C6KUI0"/>
<dbReference type="SUPFAM" id="SSF57184">
    <property type="entry name" value="Growth factor receptor domain"/>
    <property type="match status" value="2"/>
</dbReference>
<accession>A0A2C6KUI0</accession>
<gene>
    <name evidence="2" type="ORF">CSUI_006431</name>
</gene>
<reference evidence="2 3" key="1">
    <citation type="journal article" date="2017" name="Int. J. Parasitol.">
        <title>The genome of the protozoan parasite Cystoisospora suis and a reverse vaccinology approach to identify vaccine candidates.</title>
        <authorList>
            <person name="Palmieri N."/>
            <person name="Shrestha A."/>
            <person name="Ruttkowski B."/>
            <person name="Beck T."/>
            <person name="Vogl C."/>
            <person name="Tomley F."/>
            <person name="Blake D.P."/>
            <person name="Joachim A."/>
        </authorList>
    </citation>
    <scope>NUCLEOTIDE SEQUENCE [LARGE SCALE GENOMIC DNA]</scope>
    <source>
        <strain evidence="2 3">Wien I</strain>
    </source>
</reference>
<feature type="region of interest" description="Disordered" evidence="1">
    <location>
        <begin position="189"/>
        <end position="212"/>
    </location>
</feature>
<dbReference type="OrthoDB" id="7250310at2759"/>
<feature type="region of interest" description="Disordered" evidence="1">
    <location>
        <begin position="144"/>
        <end position="171"/>
    </location>
</feature>
<evidence type="ECO:0000256" key="1">
    <source>
        <dbReference type="SAM" id="MobiDB-lite"/>
    </source>
</evidence>